<proteinExistence type="predicted"/>
<sequence>MKLKFMIFVMALAAMGPARDAPPPDGAAVRTPDGAAATTRPRDTVPQRNPARLPPVAQRVEPDPLPDASPLDDGSPQVLDAATVNPDQFLWTARPVVIFADTADDPAFVDQVASLRRDGRALVSRDVVLVLDSDPSANSAWRQQLRPQGFSLVLIDKDGQVKIRRPVPWDAREIGRAIDRLPLRRQEIGRGSVMR</sequence>
<evidence type="ECO:0000313" key="5">
    <source>
        <dbReference type="EMBL" id="WDA12296.1"/>
    </source>
</evidence>
<keyword evidence="1 3" id="KW-0732">Signal</keyword>
<gene>
    <name evidence="5" type="ORF">PRL19_13555</name>
</gene>
<keyword evidence="6" id="KW-1185">Reference proteome</keyword>
<dbReference type="Pfam" id="PF13778">
    <property type="entry name" value="DUF4174"/>
    <property type="match status" value="1"/>
</dbReference>
<dbReference type="RefSeq" id="WP_273743271.1">
    <property type="nucleotide sequence ID" value="NZ_CP117466.1"/>
</dbReference>
<evidence type="ECO:0000313" key="6">
    <source>
        <dbReference type="Proteomes" id="UP001216899"/>
    </source>
</evidence>
<evidence type="ECO:0000256" key="1">
    <source>
        <dbReference type="ARBA" id="ARBA00022729"/>
    </source>
</evidence>
<evidence type="ECO:0000259" key="4">
    <source>
        <dbReference type="Pfam" id="PF13778"/>
    </source>
</evidence>
<feature type="chain" id="PRO_5047548998" evidence="3">
    <location>
        <begin position="21"/>
        <end position="195"/>
    </location>
</feature>
<feature type="region of interest" description="Disordered" evidence="2">
    <location>
        <begin position="18"/>
        <end position="77"/>
    </location>
</feature>
<reference evidence="5 6" key="1">
    <citation type="submission" date="2023-02" db="EMBL/GenBank/DDBJ databases">
        <title>Whole genome sequenc of Paracoccus marcusii MBLB0836.</title>
        <authorList>
            <person name="Seo M.-J."/>
            <person name="Cho E.-S."/>
            <person name="Hwang C.Y."/>
        </authorList>
    </citation>
    <scope>NUCLEOTIDE SEQUENCE [LARGE SCALE GENOMIC DNA]</scope>
    <source>
        <strain evidence="5 6">MBLB0836</strain>
    </source>
</reference>
<name>A0ABY7US86_9RHOB</name>
<accession>A0ABY7US86</accession>
<dbReference type="InterPro" id="IPR025232">
    <property type="entry name" value="DUF4174"/>
</dbReference>
<organism evidence="5 6">
    <name type="scientific">Paracoccus marcusii</name>
    <dbReference type="NCBI Taxonomy" id="59779"/>
    <lineage>
        <taxon>Bacteria</taxon>
        <taxon>Pseudomonadati</taxon>
        <taxon>Pseudomonadota</taxon>
        <taxon>Alphaproteobacteria</taxon>
        <taxon>Rhodobacterales</taxon>
        <taxon>Paracoccaceae</taxon>
        <taxon>Paracoccus</taxon>
    </lineage>
</organism>
<dbReference type="EMBL" id="CP117466">
    <property type="protein sequence ID" value="WDA12296.1"/>
    <property type="molecule type" value="Genomic_DNA"/>
</dbReference>
<feature type="signal peptide" evidence="3">
    <location>
        <begin position="1"/>
        <end position="20"/>
    </location>
</feature>
<evidence type="ECO:0000256" key="2">
    <source>
        <dbReference type="SAM" id="MobiDB-lite"/>
    </source>
</evidence>
<protein>
    <submittedName>
        <fullName evidence="5">DUF4174 domain-containing protein</fullName>
    </submittedName>
</protein>
<feature type="compositionally biased region" description="Low complexity" evidence="2">
    <location>
        <begin position="66"/>
        <end position="76"/>
    </location>
</feature>
<feature type="domain" description="DUF4174" evidence="4">
    <location>
        <begin position="87"/>
        <end position="187"/>
    </location>
</feature>
<evidence type="ECO:0000256" key="3">
    <source>
        <dbReference type="SAM" id="SignalP"/>
    </source>
</evidence>
<dbReference type="Proteomes" id="UP001216899">
    <property type="component" value="Chromosome"/>
</dbReference>